<feature type="domain" description="Bro-N" evidence="1">
    <location>
        <begin position="20"/>
        <end position="107"/>
    </location>
</feature>
<dbReference type="EMBL" id="ATBP01001912">
    <property type="protein sequence ID" value="ETR66547.1"/>
    <property type="molecule type" value="Genomic_DNA"/>
</dbReference>
<proteinExistence type="predicted"/>
<dbReference type="Proteomes" id="UP000189670">
    <property type="component" value="Unassembled WGS sequence"/>
</dbReference>
<sequence length="115" mass="13442">MKKEDVKRLFQEFEEYAEIMEGIECWFARDLQKLLGYSQWRNFSNVIEKAKISCENSDHPINDHFADVSKTIPMPKGATKEIDDIILTRYACYLIAQNGDPKKEEIAFTIMESFP</sequence>
<evidence type="ECO:0000313" key="3">
    <source>
        <dbReference type="Proteomes" id="UP000189670"/>
    </source>
</evidence>
<evidence type="ECO:0000259" key="1">
    <source>
        <dbReference type="Pfam" id="PF02498"/>
    </source>
</evidence>
<dbReference type="InterPro" id="IPR003497">
    <property type="entry name" value="BRO_N_domain"/>
</dbReference>
<dbReference type="AlphaFoldDB" id="A0A1V1NVB9"/>
<evidence type="ECO:0000313" key="2">
    <source>
        <dbReference type="EMBL" id="ETR66547.1"/>
    </source>
</evidence>
<comment type="caution">
    <text evidence="2">The sequence shown here is derived from an EMBL/GenBank/DDBJ whole genome shotgun (WGS) entry which is preliminary data.</text>
</comment>
<reference evidence="3" key="1">
    <citation type="submission" date="2012-11" db="EMBL/GenBank/DDBJ databases">
        <authorList>
            <person name="Lucero-Rivera Y.E."/>
            <person name="Tovar-Ramirez D."/>
        </authorList>
    </citation>
    <scope>NUCLEOTIDE SEQUENCE [LARGE SCALE GENOMIC DNA]</scope>
    <source>
        <strain evidence="3">Araruama</strain>
    </source>
</reference>
<name>A0A1V1NVB9_9BACT</name>
<accession>A0A1V1NVB9</accession>
<dbReference type="Pfam" id="PF02498">
    <property type="entry name" value="Bro-N"/>
    <property type="match status" value="1"/>
</dbReference>
<organism evidence="2 3">
    <name type="scientific">Candidatus Magnetoglobus multicellularis str. Araruama</name>
    <dbReference type="NCBI Taxonomy" id="890399"/>
    <lineage>
        <taxon>Bacteria</taxon>
        <taxon>Pseudomonadati</taxon>
        <taxon>Thermodesulfobacteriota</taxon>
        <taxon>Desulfobacteria</taxon>
        <taxon>Desulfobacterales</taxon>
        <taxon>Desulfobacteraceae</taxon>
        <taxon>Candidatus Magnetoglobus</taxon>
    </lineage>
</organism>
<protein>
    <submittedName>
        <fullName evidence="2">DNA-damage-inducible protein D</fullName>
    </submittedName>
</protein>
<gene>
    <name evidence="2" type="ORF">OMM_12656</name>
</gene>